<gene>
    <name evidence="1" type="ORF">D8I35_08760</name>
</gene>
<evidence type="ECO:0000313" key="2">
    <source>
        <dbReference type="Proteomes" id="UP000278006"/>
    </source>
</evidence>
<keyword evidence="2" id="KW-1185">Reference proteome</keyword>
<sequence>MIAKVRQAPEWISSGAVITGGLDLLGLRLPVQTIGGTLLDGVTTVTPSVRYLAFRAWLIHRYGQSGRADSWQTFIEFAARIESALVLGNLIEDPSIGGLIGSDQALERIALGESHVQISSLVKSPASTIYTGPSDQLGISKSRDNAVPALVMERGLPLAKAVDQRLTTVPFIERLIREDDLGAASIDDLRELGSNVRIDRIPDDERELLLAAIMPSDPRPTERNRIRTYAALLALATQQKSAPSEAKFFDVACSPGRFGEPLIDQVADGWATYCVRDSIAVTQEGVLAAVIGEVLGQPDGGLSGVDRDMVIEALMERVEEHDSALRDLNLVAPGESVADLTFRALEERLRSRLFVVDAMPGIVRWSDSLIEPLLYRRALKSGAGALSLAVVAWVMASLRVGDAVREDKQEYRSLSHQGRRRLGMREVVLPELERFRREDRSLRDVAAEMALRTVQQHLQITWSRLQVDLRRDVALLTAEGNKWFARRKGFVAGRTASRIQQALGWLHQLKLIDTNGITADGEIVLERALTTLAEGDAT</sequence>
<organism evidence="1 2">
    <name type="scientific">Corticibacter populi</name>
    <dbReference type="NCBI Taxonomy" id="1550736"/>
    <lineage>
        <taxon>Bacteria</taxon>
        <taxon>Pseudomonadati</taxon>
        <taxon>Pseudomonadota</taxon>
        <taxon>Betaproteobacteria</taxon>
        <taxon>Burkholderiales</taxon>
        <taxon>Comamonadaceae</taxon>
        <taxon>Corticibacter</taxon>
    </lineage>
</organism>
<dbReference type="OrthoDB" id="1078940at2"/>
<accession>A0A3M6QU98</accession>
<dbReference type="AlphaFoldDB" id="A0A3M6QU98"/>
<comment type="caution">
    <text evidence="1">The sequence shown here is derived from an EMBL/GenBank/DDBJ whole genome shotgun (WGS) entry which is preliminary data.</text>
</comment>
<dbReference type="Proteomes" id="UP000278006">
    <property type="component" value="Unassembled WGS sequence"/>
</dbReference>
<proteinExistence type="predicted"/>
<dbReference type="EMBL" id="RDQO01000002">
    <property type="protein sequence ID" value="RMX06596.1"/>
    <property type="molecule type" value="Genomic_DNA"/>
</dbReference>
<name>A0A3M6QU98_9BURK</name>
<dbReference type="RefSeq" id="WP_122228186.1">
    <property type="nucleotide sequence ID" value="NZ_RDQO01000002.1"/>
</dbReference>
<evidence type="ECO:0000313" key="1">
    <source>
        <dbReference type="EMBL" id="RMX06596.1"/>
    </source>
</evidence>
<protein>
    <submittedName>
        <fullName evidence="1">Uncharacterized protein</fullName>
    </submittedName>
</protein>
<reference evidence="1 2" key="1">
    <citation type="submission" date="2018-10" db="EMBL/GenBank/DDBJ databases">
        <title>Draft genome of Cortibacter populi DSM10536.</title>
        <authorList>
            <person name="Bernier A.-M."/>
            <person name="Bernard K."/>
        </authorList>
    </citation>
    <scope>NUCLEOTIDE SEQUENCE [LARGE SCALE GENOMIC DNA]</scope>
    <source>
        <strain evidence="1 2">DSM 105136</strain>
    </source>
</reference>